<evidence type="ECO:0000313" key="7">
    <source>
        <dbReference type="EMBL" id="AYO30337.1"/>
    </source>
</evidence>
<dbReference type="Proteomes" id="UP000280960">
    <property type="component" value="Chromosome"/>
</dbReference>
<keyword evidence="8" id="KW-1185">Reference proteome</keyword>
<evidence type="ECO:0000256" key="2">
    <source>
        <dbReference type="ARBA" id="ARBA00022692"/>
    </source>
</evidence>
<keyword evidence="4 5" id="KW-0472">Membrane</keyword>
<accession>A0A3G2R642</accession>
<protein>
    <submittedName>
        <fullName evidence="7">DUF1232 domain-containing protein</fullName>
    </submittedName>
</protein>
<comment type="subcellular location">
    <subcellularLocation>
        <location evidence="1">Endomembrane system</location>
        <topology evidence="1">Multi-pass membrane protein</topology>
    </subcellularLocation>
</comment>
<dbReference type="RefSeq" id="WP_120766579.1">
    <property type="nucleotide sequence ID" value="NZ_CP033169.1"/>
</dbReference>
<evidence type="ECO:0000256" key="5">
    <source>
        <dbReference type="SAM" id="Phobius"/>
    </source>
</evidence>
<keyword evidence="2 5" id="KW-0812">Transmembrane</keyword>
<dbReference type="AlphaFoldDB" id="A0A3G2R642"/>
<keyword evidence="3 5" id="KW-1133">Transmembrane helix</keyword>
<sequence length="109" mass="12441">MSGVKSLGLLREAWVALKYMLDPAIPLNQKIWVIVSLLYLVSPVDFMPDPIFGIGIIDDIVVILLMLSFMAGRLKKYDENKNDSRRGQKQREAQDAIDVEYEVIDDDKK</sequence>
<evidence type="ECO:0000256" key="1">
    <source>
        <dbReference type="ARBA" id="ARBA00004127"/>
    </source>
</evidence>
<dbReference type="InterPro" id="IPR010652">
    <property type="entry name" value="DUF1232"/>
</dbReference>
<dbReference type="GO" id="GO:0012505">
    <property type="term" value="C:endomembrane system"/>
    <property type="evidence" value="ECO:0007669"/>
    <property type="project" value="UniProtKB-SubCell"/>
</dbReference>
<name>A0A3G2R642_9FIRM</name>
<feature type="transmembrane region" description="Helical" evidence="5">
    <location>
        <begin position="51"/>
        <end position="71"/>
    </location>
</feature>
<dbReference type="EMBL" id="CP033169">
    <property type="protein sequence ID" value="AYO30337.1"/>
    <property type="molecule type" value="Genomic_DNA"/>
</dbReference>
<reference evidence="7 8" key="1">
    <citation type="submission" date="2018-10" db="EMBL/GenBank/DDBJ databases">
        <authorList>
            <person name="Zhang X."/>
        </authorList>
    </citation>
    <scope>NUCLEOTIDE SEQUENCE [LARGE SCALE GENOMIC DNA]</scope>
    <source>
        <strain evidence="7 8">SK-G1</strain>
    </source>
</reference>
<evidence type="ECO:0000256" key="3">
    <source>
        <dbReference type="ARBA" id="ARBA00022989"/>
    </source>
</evidence>
<dbReference type="KEGG" id="bacg:D2962_06625"/>
<dbReference type="Pfam" id="PF06803">
    <property type="entry name" value="DUF1232"/>
    <property type="match status" value="1"/>
</dbReference>
<proteinExistence type="predicted"/>
<feature type="domain" description="DUF1232" evidence="6">
    <location>
        <begin position="30"/>
        <end position="65"/>
    </location>
</feature>
<organism evidence="7 8">
    <name type="scientific">Biomaibacter acetigenes</name>
    <dbReference type="NCBI Taxonomy" id="2316383"/>
    <lineage>
        <taxon>Bacteria</taxon>
        <taxon>Bacillati</taxon>
        <taxon>Bacillota</taxon>
        <taxon>Clostridia</taxon>
        <taxon>Thermosediminibacterales</taxon>
        <taxon>Tepidanaerobacteraceae</taxon>
        <taxon>Biomaibacter</taxon>
    </lineage>
</organism>
<evidence type="ECO:0000313" key="8">
    <source>
        <dbReference type="Proteomes" id="UP000280960"/>
    </source>
</evidence>
<gene>
    <name evidence="7" type="ORF">D2962_06625</name>
</gene>
<evidence type="ECO:0000256" key="4">
    <source>
        <dbReference type="ARBA" id="ARBA00023136"/>
    </source>
</evidence>
<evidence type="ECO:0000259" key="6">
    <source>
        <dbReference type="Pfam" id="PF06803"/>
    </source>
</evidence>